<dbReference type="Pfam" id="PF14397">
    <property type="entry name" value="ATPgrasp_ST"/>
    <property type="match status" value="1"/>
</dbReference>
<dbReference type="SUPFAM" id="SSF56059">
    <property type="entry name" value="Glutathione synthetase ATP-binding domain-like"/>
    <property type="match status" value="1"/>
</dbReference>
<gene>
    <name evidence="2" type="ORF">ACFOYW_13925</name>
</gene>
<organism evidence="2 3">
    <name type="scientific">Gryllotalpicola reticulitermitis</name>
    <dbReference type="NCBI Taxonomy" id="1184153"/>
    <lineage>
        <taxon>Bacteria</taxon>
        <taxon>Bacillati</taxon>
        <taxon>Actinomycetota</taxon>
        <taxon>Actinomycetes</taxon>
        <taxon>Micrococcales</taxon>
        <taxon>Microbacteriaceae</taxon>
        <taxon>Gryllotalpicola</taxon>
    </lineage>
</organism>
<sequence>MTAPSINRSRFTFFLTRARGLDLASVARRARLAADQHHRSAAAVFADMMWSAAFRDTAFNDYFELDFAMLSRAERRTFMTSPLSNHIAMRHDAPAYRDLFLDKIAFNHTFGAYLGREWLDIRESGPAALEAFGTKHPIFIGKVPTGQAGNGVERYQTSTVSDWAALHGELNAQGQFLVEQNIEQHPVLAAACAGTVNTTRVNTFFDGERVHILSWAQKFGRGAVSDQPVSGGFYTMLDEHGRSYGAGHTGKNTNSFPTHPESGVSIVDFQLPLVDELKALIDVVARTVPQIPYVGWDFVVGPDGPLVLEGNWLPGIYEHKPSVTGIRTGTRARFERAIVA</sequence>
<dbReference type="RefSeq" id="WP_390230048.1">
    <property type="nucleotide sequence ID" value="NZ_JBHSCN010000006.1"/>
</dbReference>
<feature type="domain" description="Alpha-L-glutamate ligase-related protein ATP-grasp" evidence="1">
    <location>
        <begin position="171"/>
        <end position="316"/>
    </location>
</feature>
<keyword evidence="3" id="KW-1185">Reference proteome</keyword>
<dbReference type="EMBL" id="JBHSCN010000006">
    <property type="protein sequence ID" value="MFC4244470.1"/>
    <property type="molecule type" value="Genomic_DNA"/>
</dbReference>
<evidence type="ECO:0000259" key="1">
    <source>
        <dbReference type="Pfam" id="PF14397"/>
    </source>
</evidence>
<protein>
    <submittedName>
        <fullName evidence="2">Sugar-transfer associated ATP-grasp domain-containing protein</fullName>
    </submittedName>
</protein>
<evidence type="ECO:0000313" key="3">
    <source>
        <dbReference type="Proteomes" id="UP001595900"/>
    </source>
</evidence>
<name>A0ABV8Q800_9MICO</name>
<proteinExistence type="predicted"/>
<comment type="caution">
    <text evidence="2">The sequence shown here is derived from an EMBL/GenBank/DDBJ whole genome shotgun (WGS) entry which is preliminary data.</text>
</comment>
<accession>A0ABV8Q800</accession>
<evidence type="ECO:0000313" key="2">
    <source>
        <dbReference type="EMBL" id="MFC4244470.1"/>
    </source>
</evidence>
<reference evidence="3" key="1">
    <citation type="journal article" date="2019" name="Int. J. Syst. Evol. Microbiol.">
        <title>The Global Catalogue of Microorganisms (GCM) 10K type strain sequencing project: providing services to taxonomists for standard genome sequencing and annotation.</title>
        <authorList>
            <consortium name="The Broad Institute Genomics Platform"/>
            <consortium name="The Broad Institute Genome Sequencing Center for Infectious Disease"/>
            <person name="Wu L."/>
            <person name="Ma J."/>
        </authorList>
    </citation>
    <scope>NUCLEOTIDE SEQUENCE [LARGE SCALE GENOMIC DNA]</scope>
    <source>
        <strain evidence="3">CGMCC 1.10363</strain>
    </source>
</reference>
<dbReference type="Proteomes" id="UP001595900">
    <property type="component" value="Unassembled WGS sequence"/>
</dbReference>
<dbReference type="InterPro" id="IPR039523">
    <property type="entry name" value="RimK-rel_E_lig_ATP-grasp"/>
</dbReference>